<evidence type="ECO:0008006" key="3">
    <source>
        <dbReference type="Google" id="ProtNLM"/>
    </source>
</evidence>
<proteinExistence type="predicted"/>
<evidence type="ECO:0000313" key="1">
    <source>
        <dbReference type="EMBL" id="MDC0720162.1"/>
    </source>
</evidence>
<sequence length="57" mass="5767">MTTIVLTIAVLAAVMLGMAVGAIFAGKYLKGSCGGLANGSCECTDTQRRDCSTRPAA</sequence>
<keyword evidence="2" id="KW-1185">Reference proteome</keyword>
<comment type="caution">
    <text evidence="1">The sequence shown here is derived from an EMBL/GenBank/DDBJ whole genome shotgun (WGS) entry which is preliminary data.</text>
</comment>
<dbReference type="Proteomes" id="UP001221686">
    <property type="component" value="Unassembled WGS sequence"/>
</dbReference>
<dbReference type="EMBL" id="JAQNDL010000002">
    <property type="protein sequence ID" value="MDC0720162.1"/>
    <property type="molecule type" value="Genomic_DNA"/>
</dbReference>
<gene>
    <name evidence="1" type="ORF">POL25_24900</name>
</gene>
<name>A0ABT5E2S0_9BACT</name>
<accession>A0ABT5E2S0</accession>
<reference evidence="1 2" key="1">
    <citation type="submission" date="2022-11" db="EMBL/GenBank/DDBJ databases">
        <title>Minimal conservation of predation-associated metabolite biosynthetic gene clusters underscores biosynthetic potential of Myxococcota including descriptions for ten novel species: Archangium lansinium sp. nov., Myxococcus landrumus sp. nov., Nannocystis bai.</title>
        <authorList>
            <person name="Ahearne A."/>
            <person name="Stevens C."/>
            <person name="Dowd S."/>
        </authorList>
    </citation>
    <scope>NUCLEOTIDE SEQUENCE [LARGE SCALE GENOMIC DNA]</scope>
    <source>
        <strain evidence="1 2">BB15-2</strain>
    </source>
</reference>
<protein>
    <recommendedName>
        <fullName evidence="3">ApbE family protein</fullName>
    </recommendedName>
</protein>
<dbReference type="RefSeq" id="WP_272088653.1">
    <property type="nucleotide sequence ID" value="NZ_JAQNDL010000002.1"/>
</dbReference>
<evidence type="ECO:0000313" key="2">
    <source>
        <dbReference type="Proteomes" id="UP001221686"/>
    </source>
</evidence>
<organism evidence="1 2">
    <name type="scientific">Nannocystis bainbridge</name>
    <dbReference type="NCBI Taxonomy" id="2995303"/>
    <lineage>
        <taxon>Bacteria</taxon>
        <taxon>Pseudomonadati</taxon>
        <taxon>Myxococcota</taxon>
        <taxon>Polyangia</taxon>
        <taxon>Nannocystales</taxon>
        <taxon>Nannocystaceae</taxon>
        <taxon>Nannocystis</taxon>
    </lineage>
</organism>